<proteinExistence type="predicted"/>
<dbReference type="EMBL" id="KV784372">
    <property type="protein sequence ID" value="OEU10380.1"/>
    <property type="molecule type" value="Genomic_DNA"/>
</dbReference>
<dbReference type="Proteomes" id="UP000095751">
    <property type="component" value="Unassembled WGS sequence"/>
</dbReference>
<keyword evidence="1" id="KW-0175">Coiled coil</keyword>
<dbReference type="InterPro" id="IPR036865">
    <property type="entry name" value="CRAL-TRIO_dom_sf"/>
</dbReference>
<reference evidence="4 5" key="1">
    <citation type="submission" date="2016-09" db="EMBL/GenBank/DDBJ databases">
        <title>Extensive genetic diversity and differential bi-allelic expression allows diatom success in the polar Southern Ocean.</title>
        <authorList>
            <consortium name="DOE Joint Genome Institute"/>
            <person name="Mock T."/>
            <person name="Otillar R.P."/>
            <person name="Strauss J."/>
            <person name="Dupont C."/>
            <person name="Frickenhaus S."/>
            <person name="Maumus F."/>
            <person name="Mcmullan M."/>
            <person name="Sanges R."/>
            <person name="Schmutz J."/>
            <person name="Toseland A."/>
            <person name="Valas R."/>
            <person name="Veluchamy A."/>
            <person name="Ward B.J."/>
            <person name="Allen A."/>
            <person name="Barry K."/>
            <person name="Falciatore A."/>
            <person name="Ferrante M."/>
            <person name="Fortunato A.E."/>
            <person name="Gloeckner G."/>
            <person name="Gruber A."/>
            <person name="Hipkin R."/>
            <person name="Janech M."/>
            <person name="Kroth P."/>
            <person name="Leese F."/>
            <person name="Lindquist E."/>
            <person name="Lyon B.R."/>
            <person name="Martin J."/>
            <person name="Mayer C."/>
            <person name="Parker M."/>
            <person name="Quesneville H."/>
            <person name="Raymond J."/>
            <person name="Uhlig C."/>
            <person name="Valentin K.U."/>
            <person name="Worden A.Z."/>
            <person name="Armbrust E.V."/>
            <person name="Bowler C."/>
            <person name="Green B."/>
            <person name="Moulton V."/>
            <person name="Van Oosterhout C."/>
            <person name="Grigoriev I."/>
        </authorList>
    </citation>
    <scope>NUCLEOTIDE SEQUENCE [LARGE SCALE GENOMIC DNA]</scope>
    <source>
        <strain evidence="4 5">CCMP1102</strain>
    </source>
</reference>
<keyword evidence="5" id="KW-1185">Reference proteome</keyword>
<evidence type="ECO:0000313" key="4">
    <source>
        <dbReference type="EMBL" id="OEU10380.1"/>
    </source>
</evidence>
<dbReference type="SUPFAM" id="SSF52087">
    <property type="entry name" value="CRAL/TRIO domain"/>
    <property type="match status" value="1"/>
</dbReference>
<dbReference type="InterPro" id="IPR049227">
    <property type="entry name" value="DUF6824"/>
</dbReference>
<organism evidence="4 5">
    <name type="scientific">Fragilariopsis cylindrus CCMP1102</name>
    <dbReference type="NCBI Taxonomy" id="635003"/>
    <lineage>
        <taxon>Eukaryota</taxon>
        <taxon>Sar</taxon>
        <taxon>Stramenopiles</taxon>
        <taxon>Ochrophyta</taxon>
        <taxon>Bacillariophyta</taxon>
        <taxon>Bacillariophyceae</taxon>
        <taxon>Bacillariophycidae</taxon>
        <taxon>Bacillariales</taxon>
        <taxon>Bacillariaceae</taxon>
        <taxon>Fragilariopsis</taxon>
    </lineage>
</organism>
<feature type="domain" description="DUF6824" evidence="3">
    <location>
        <begin position="449"/>
        <end position="549"/>
    </location>
</feature>
<feature type="region of interest" description="Disordered" evidence="2">
    <location>
        <begin position="364"/>
        <end position="435"/>
    </location>
</feature>
<dbReference type="OrthoDB" id="48818at2759"/>
<dbReference type="KEGG" id="fcy:FRACYDRAFT_247420"/>
<evidence type="ECO:0000256" key="2">
    <source>
        <dbReference type="SAM" id="MobiDB-lite"/>
    </source>
</evidence>
<accession>A0A1E7EWH1</accession>
<sequence>MNRNIIPHIIPTTQNDADIVDDAFAKEMASLTMIDHDKVTFDVHGLDRVPDDEEPSGVVELEIKFADFNNEIEILLRKMSQSKEKKSRKNKTKNTKNIDDDIDATVATMNNIMTLHPTYYHDSVLKFLRSERYNTKAAARKMIKHFKYKQNIFCSNNNDSSNGNKNDIMGRDVIQSDLSILDMKALKCGMIQILPIRDTAGRFILVARPELFFRLQQQQQQHSIGGDTADEIITDDNCSRAWFYFLNTLLKNDEFQKKGIVMIVYMVGLNMTNYNNHIINSDNSTAVIRDNIQSRRQKSMPIKLNAIHICYNNNNIRPLIAMQKLYVFSKSHRERLRSHFGNHNEIIFKLQTYGIPVNSNHIQPNNNDLYQSESKSESKSASESAMVSSPIAWHQDRLSMQRKPEDDKETVIKRKPPASASATAAAAAAAAGHGEEENNSTIIVVGLNDVLFGKDKKSKQHPGNIKCNKLILKYQNEYENVGKYGKTDIAERIITKIHNDYGGRFLKKEYRKNNTSSTNDNKDNNSNHNYRWKEVERNVAREKISHYFRRIRDNNSKKKKKKIKMNISQTTTTTTTTPPPVPLSSTSLLNNTTITT</sequence>
<evidence type="ECO:0000259" key="3">
    <source>
        <dbReference type="Pfam" id="PF20710"/>
    </source>
</evidence>
<feature type="compositionally biased region" description="Low complexity" evidence="2">
    <location>
        <begin position="583"/>
        <end position="596"/>
    </location>
</feature>
<evidence type="ECO:0000256" key="1">
    <source>
        <dbReference type="SAM" id="Coils"/>
    </source>
</evidence>
<name>A0A1E7EWH1_9STRA</name>
<protein>
    <recommendedName>
        <fullName evidence="3">DUF6824 domain-containing protein</fullName>
    </recommendedName>
</protein>
<dbReference type="Pfam" id="PF20710">
    <property type="entry name" value="DUF6824"/>
    <property type="match status" value="1"/>
</dbReference>
<feature type="coiled-coil region" evidence="1">
    <location>
        <begin position="58"/>
        <end position="85"/>
    </location>
</feature>
<feature type="compositionally biased region" description="Low complexity" evidence="2">
    <location>
        <begin position="418"/>
        <end position="431"/>
    </location>
</feature>
<dbReference type="Gene3D" id="3.40.525.10">
    <property type="entry name" value="CRAL-TRIO lipid binding domain"/>
    <property type="match status" value="1"/>
</dbReference>
<feature type="compositionally biased region" description="Basic and acidic residues" evidence="2">
    <location>
        <begin position="394"/>
        <end position="412"/>
    </location>
</feature>
<feature type="region of interest" description="Disordered" evidence="2">
    <location>
        <begin position="553"/>
        <end position="596"/>
    </location>
</feature>
<dbReference type="InParanoid" id="A0A1E7EWH1"/>
<gene>
    <name evidence="4" type="ORF">FRACYDRAFT_247420</name>
</gene>
<evidence type="ECO:0000313" key="5">
    <source>
        <dbReference type="Proteomes" id="UP000095751"/>
    </source>
</evidence>
<dbReference type="AlphaFoldDB" id="A0A1E7EWH1"/>